<comment type="caution">
    <text evidence="2">The sequence shown here is derived from an EMBL/GenBank/DDBJ whole genome shotgun (WGS) entry which is preliminary data.</text>
</comment>
<dbReference type="NCBIfam" id="TIGR01633">
    <property type="entry name" value="phi3626_gp14_N"/>
    <property type="match status" value="1"/>
</dbReference>
<dbReference type="RefSeq" id="WP_101884206.1">
    <property type="nucleotide sequence ID" value="NZ_NIHT01000024.1"/>
</dbReference>
<dbReference type="InterPro" id="IPR008841">
    <property type="entry name" value="Siphovirus-type_tail_N"/>
</dbReference>
<reference evidence="2 3" key="1">
    <citation type="journal article" date="2017" name="Genome Med.">
        <title>A novel Ruminococcus gnavus clade enriched in inflammatory bowel disease patients.</title>
        <authorList>
            <person name="Hall A.B."/>
            <person name="Yassour M."/>
            <person name="Sauk J."/>
            <person name="Garner A."/>
            <person name="Jiang X."/>
            <person name="Arthur T."/>
            <person name="Lagoudas G.K."/>
            <person name="Vatanen T."/>
            <person name="Fornelos N."/>
            <person name="Wilson R."/>
            <person name="Bertha M."/>
            <person name="Cohen M."/>
            <person name="Garber J."/>
            <person name="Khalili H."/>
            <person name="Gevers D."/>
            <person name="Ananthakrishnan A.N."/>
            <person name="Kugathasan S."/>
            <person name="Lander E.S."/>
            <person name="Blainey P."/>
            <person name="Vlamakis H."/>
            <person name="Xavier R.J."/>
            <person name="Huttenhower C."/>
        </authorList>
    </citation>
    <scope>NUCLEOTIDE SEQUENCE [LARGE SCALE GENOMIC DNA]</scope>
    <source>
        <strain evidence="2 3">RJX1125</strain>
    </source>
</reference>
<feature type="domain" description="Siphovirus-type tail component RIFT-related" evidence="1">
    <location>
        <begin position="55"/>
        <end position="137"/>
    </location>
</feature>
<dbReference type="EMBL" id="NIHT01000024">
    <property type="protein sequence ID" value="PLT72296.1"/>
    <property type="molecule type" value="Genomic_DNA"/>
</dbReference>
<evidence type="ECO:0000313" key="3">
    <source>
        <dbReference type="Proteomes" id="UP000235093"/>
    </source>
</evidence>
<evidence type="ECO:0000313" key="2">
    <source>
        <dbReference type="EMBL" id="PLT72296.1"/>
    </source>
</evidence>
<evidence type="ECO:0000259" key="1">
    <source>
        <dbReference type="Pfam" id="PF05709"/>
    </source>
</evidence>
<name>A0A2N5PAY4_MEDGN</name>
<organism evidence="2 3">
    <name type="scientific">Mediterraneibacter gnavus</name>
    <name type="common">Ruminococcus gnavus</name>
    <dbReference type="NCBI Taxonomy" id="33038"/>
    <lineage>
        <taxon>Bacteria</taxon>
        <taxon>Bacillati</taxon>
        <taxon>Bacillota</taxon>
        <taxon>Clostridia</taxon>
        <taxon>Lachnospirales</taxon>
        <taxon>Lachnospiraceae</taxon>
        <taxon>Mediterraneibacter</taxon>
    </lineage>
</organism>
<gene>
    <name evidence="2" type="ORF">CDL23_13185</name>
</gene>
<proteinExistence type="predicted"/>
<accession>A0A2N5PAY4</accession>
<protein>
    <recommendedName>
        <fullName evidence="1">Siphovirus-type tail component RIFT-related domain-containing protein</fullName>
    </recommendedName>
</protein>
<dbReference type="InterPro" id="IPR006520">
    <property type="entry name" value="Dit_BPSPP_N"/>
</dbReference>
<sequence length="510" mass="57238">MYEFVDTNKAGSKSSLPSEALQIDGAYIENLIDGYRTLYVTGRELLGSEISEREIDLVDGSEYTGKRDTTRSITVGYQLLCASPREFQEKFNKLSGILNKEQAKLIFADEPDKYFIGTKSSVGDVEPGRLNVKSEFTFYCCDPRKYSAAEKSFTAHQESGYQTLTIVNGGTGSVPVSYDITHNHENGFIGIASKYGAIQLGKTEEADGEDYKASEILSEGYSLFQDDHGTSYQNPENTTQGALEVRNVAGYNVMALKGGQATSGYWNGGMKTLTIPVDSEGRRGAKNFYCYTQHWFETGLMGQTGAQTIAFLTGENEVICSMSINKSDTVGNTAHVDWFAPQNKKIKTLDFQPTAYEDNPFNLKMGGGHNDFLKEGDKLRIFWYGKYYHFTIPEIKDMECEKIQIWIGQWGDRNLSNQYVTHNYLKSIWFRKDNVEKYRDVPNRYRAGDVVSIDGESTKVYVNGMVAKGDEITGTDYFKVPPGITEVQFCYSSFSSPPPHIKAKIREVYL</sequence>
<dbReference type="AlphaFoldDB" id="A0A2N5PAY4"/>
<dbReference type="Gene3D" id="2.40.30.200">
    <property type="match status" value="1"/>
</dbReference>
<dbReference type="Pfam" id="PF05709">
    <property type="entry name" value="Sipho_tail"/>
    <property type="match status" value="1"/>
</dbReference>
<dbReference type="Proteomes" id="UP000235093">
    <property type="component" value="Unassembled WGS sequence"/>
</dbReference>